<keyword evidence="3" id="KW-1185">Reference proteome</keyword>
<name>A0ABP7BJ27_9PSEU</name>
<organism evidence="2 3">
    <name type="scientific">Lentzea roselyniae</name>
    <dbReference type="NCBI Taxonomy" id="531940"/>
    <lineage>
        <taxon>Bacteria</taxon>
        <taxon>Bacillati</taxon>
        <taxon>Actinomycetota</taxon>
        <taxon>Actinomycetes</taxon>
        <taxon>Pseudonocardiales</taxon>
        <taxon>Pseudonocardiaceae</taxon>
        <taxon>Lentzea</taxon>
    </lineage>
</organism>
<accession>A0ABP7BJ27</accession>
<evidence type="ECO:0000313" key="3">
    <source>
        <dbReference type="Proteomes" id="UP001500711"/>
    </source>
</evidence>
<feature type="region of interest" description="Disordered" evidence="1">
    <location>
        <begin position="40"/>
        <end position="89"/>
    </location>
</feature>
<comment type="caution">
    <text evidence="2">The sequence shown here is derived from an EMBL/GenBank/DDBJ whole genome shotgun (WGS) entry which is preliminary data.</text>
</comment>
<protein>
    <submittedName>
        <fullName evidence="2">Uncharacterized protein</fullName>
    </submittedName>
</protein>
<dbReference type="Proteomes" id="UP001500711">
    <property type="component" value="Unassembled WGS sequence"/>
</dbReference>
<evidence type="ECO:0000313" key="2">
    <source>
        <dbReference type="EMBL" id="GAA3660793.1"/>
    </source>
</evidence>
<reference evidence="3" key="1">
    <citation type="journal article" date="2019" name="Int. J. Syst. Evol. Microbiol.">
        <title>The Global Catalogue of Microorganisms (GCM) 10K type strain sequencing project: providing services to taxonomists for standard genome sequencing and annotation.</title>
        <authorList>
            <consortium name="The Broad Institute Genomics Platform"/>
            <consortium name="The Broad Institute Genome Sequencing Center for Infectious Disease"/>
            <person name="Wu L."/>
            <person name="Ma J."/>
        </authorList>
    </citation>
    <scope>NUCLEOTIDE SEQUENCE [LARGE SCALE GENOMIC DNA]</scope>
    <source>
        <strain evidence="3">JCM 17494</strain>
    </source>
</reference>
<proteinExistence type="predicted"/>
<evidence type="ECO:0000256" key="1">
    <source>
        <dbReference type="SAM" id="MobiDB-lite"/>
    </source>
</evidence>
<gene>
    <name evidence="2" type="ORF">GCM10022267_53750</name>
</gene>
<sequence>MHFARRRVRVGLACLSPATGQGMDAIDVLAEDDQLADLHDAPHRGDQLLGQLGRGGVGTDPQRYRASLPCQDTSPAAAGSWHASSSVRPGWRAPKPGRFLVMVTIEPDTADPARETTIWNND</sequence>
<dbReference type="EMBL" id="BAABBE010000015">
    <property type="protein sequence ID" value="GAA3660793.1"/>
    <property type="molecule type" value="Genomic_DNA"/>
</dbReference>